<dbReference type="RefSeq" id="XP_044953718.1">
    <property type="nucleotide sequence ID" value="XM_045097783.1"/>
</dbReference>
<accession>F2E873</accession>
<evidence type="ECO:0000256" key="1">
    <source>
        <dbReference type="SAM" id="MobiDB-lite"/>
    </source>
</evidence>
<proteinExistence type="evidence at transcript level"/>
<evidence type="ECO:0000313" key="2">
    <source>
        <dbReference type="EMBL" id="BAK03545.1"/>
    </source>
</evidence>
<organism evidence="2">
    <name type="scientific">Hordeum vulgare subsp. vulgare</name>
    <name type="common">Domesticated barley</name>
    <dbReference type="NCBI Taxonomy" id="112509"/>
    <lineage>
        <taxon>Eukaryota</taxon>
        <taxon>Viridiplantae</taxon>
        <taxon>Streptophyta</taxon>
        <taxon>Embryophyta</taxon>
        <taxon>Tracheophyta</taxon>
        <taxon>Spermatophyta</taxon>
        <taxon>Magnoliopsida</taxon>
        <taxon>Liliopsida</taxon>
        <taxon>Poales</taxon>
        <taxon>Poaceae</taxon>
        <taxon>BOP clade</taxon>
        <taxon>Pooideae</taxon>
        <taxon>Triticodae</taxon>
        <taxon>Triticeae</taxon>
        <taxon>Hordeinae</taxon>
        <taxon>Hordeum</taxon>
    </lineage>
</organism>
<dbReference type="EMBL" id="AK372347">
    <property type="protein sequence ID" value="BAK03545.1"/>
    <property type="molecule type" value="mRNA"/>
</dbReference>
<dbReference type="GeneID" id="123403865"/>
<protein>
    <submittedName>
        <fullName evidence="2">Predicted protein</fullName>
    </submittedName>
</protein>
<dbReference type="KEGG" id="hvg:123403865"/>
<name>F2E873_HORVV</name>
<dbReference type="AlphaFoldDB" id="F2E873"/>
<feature type="region of interest" description="Disordered" evidence="1">
    <location>
        <begin position="50"/>
        <end position="84"/>
    </location>
</feature>
<dbReference type="Gramene" id="HORVU.MOREX.r2.6HG0525610.1">
    <property type="protein sequence ID" value="HORVU.MOREX.r2.6HG0525610.1.CDS.1"/>
    <property type="gene ID" value="HORVU.MOREX.r2.6HG0525610"/>
</dbReference>
<sequence length="84" mass="9234">MAPDERSCAVLRFAADEAAPPETLHLVLMQRLRLRRAAQGWLRPIAEEEDFAGSSNEHDDNVLARSPSAHSSSATVHLGQCRRG</sequence>
<reference evidence="2" key="1">
    <citation type="journal article" date="2011" name="Plant Physiol.">
        <title>Comprehensive sequence analysis of 24,783 barley full-length cDNAs derived from 12 clone libraries.</title>
        <authorList>
            <person name="Matsumoto T."/>
            <person name="Tanaka T."/>
            <person name="Sakai H."/>
            <person name="Amano N."/>
            <person name="Kanamori H."/>
            <person name="Kurita K."/>
            <person name="Kikuta A."/>
            <person name="Kamiya K."/>
            <person name="Yamamoto M."/>
            <person name="Ikawa H."/>
            <person name="Fujii N."/>
            <person name="Hori K."/>
            <person name="Itoh T."/>
            <person name="Sato K."/>
        </authorList>
    </citation>
    <scope>NUCLEOTIDE SEQUENCE</scope>
</reference>